<dbReference type="CDD" id="cd02440">
    <property type="entry name" value="AdoMet_MTases"/>
    <property type="match status" value="1"/>
</dbReference>
<dbReference type="Proteomes" id="UP000467236">
    <property type="component" value="Chromosome"/>
</dbReference>
<dbReference type="EMBL" id="AP022575">
    <property type="protein sequence ID" value="BBX73746.1"/>
    <property type="molecule type" value="Genomic_DNA"/>
</dbReference>
<dbReference type="PANTHER" id="PTHR43460">
    <property type="entry name" value="METHYLTRANSFERASE"/>
    <property type="match status" value="1"/>
</dbReference>
<accession>A0A7I7MNN3</accession>
<dbReference type="GO" id="GO:0008757">
    <property type="term" value="F:S-adenosylmethionine-dependent methyltransferase activity"/>
    <property type="evidence" value="ECO:0007669"/>
    <property type="project" value="InterPro"/>
</dbReference>
<evidence type="ECO:0000313" key="2">
    <source>
        <dbReference type="EMBL" id="BBX73746.1"/>
    </source>
</evidence>
<dbReference type="SUPFAM" id="SSF53335">
    <property type="entry name" value="S-adenosyl-L-methionine-dependent methyltransferases"/>
    <property type="match status" value="1"/>
</dbReference>
<name>A0A7I7MNN3_9MYCO</name>
<dbReference type="Gene3D" id="3.40.50.150">
    <property type="entry name" value="Vaccinia Virus protein VP39"/>
    <property type="match status" value="1"/>
</dbReference>
<keyword evidence="3" id="KW-1185">Reference proteome</keyword>
<dbReference type="AlphaFoldDB" id="A0A7I7MNN3"/>
<dbReference type="Pfam" id="PF08241">
    <property type="entry name" value="Methyltransf_11"/>
    <property type="match status" value="1"/>
</dbReference>
<feature type="domain" description="Methyltransferase type 11" evidence="1">
    <location>
        <begin position="86"/>
        <end position="173"/>
    </location>
</feature>
<protein>
    <recommendedName>
        <fullName evidence="1">Methyltransferase type 11 domain-containing protein</fullName>
    </recommendedName>
</protein>
<reference evidence="2 3" key="1">
    <citation type="journal article" date="2019" name="Emerg. Microbes Infect.">
        <title>Comprehensive subspecies identification of 175 nontuberculous mycobacteria species based on 7547 genomic profiles.</title>
        <authorList>
            <person name="Matsumoto Y."/>
            <person name="Kinjo T."/>
            <person name="Motooka D."/>
            <person name="Nabeya D."/>
            <person name="Jung N."/>
            <person name="Uechi K."/>
            <person name="Horii T."/>
            <person name="Iida T."/>
            <person name="Fujita J."/>
            <person name="Nakamura S."/>
        </authorList>
    </citation>
    <scope>NUCLEOTIDE SEQUENCE [LARGE SCALE GENOMIC DNA]</scope>
    <source>
        <strain evidence="2 3">JCM 14233</strain>
    </source>
</reference>
<dbReference type="KEGG" id="mshj:MSHI_16520"/>
<gene>
    <name evidence="2" type="ORF">MSHI_16520</name>
</gene>
<proteinExistence type="predicted"/>
<organism evidence="2 3">
    <name type="scientific">Mycobacterium shinjukuense</name>
    <dbReference type="NCBI Taxonomy" id="398694"/>
    <lineage>
        <taxon>Bacteria</taxon>
        <taxon>Bacillati</taxon>
        <taxon>Actinomycetota</taxon>
        <taxon>Actinomycetes</taxon>
        <taxon>Mycobacteriales</taxon>
        <taxon>Mycobacteriaceae</taxon>
        <taxon>Mycobacterium</taxon>
    </lineage>
</organism>
<sequence>MKASTLGASGTVRFDFNGTTFVCNTPCGLTMTVMRRAFEDLVAEAMAAPVEGWDFSWLNGRATEERPSWGYQRLMSQRLAAASAALDIHTGGGEVLAGVDKFPPTMAATESWPPNAALATRRLHPRGVVVVAAPDAPPLPFADEAFDLVVSRHPIAVWWDEIARLLRPGGTYLAQHPGPATVSELVEHVIGPQPQLWAQFELSAQGAQARAAGLQIVDMRMERLTAEFFDIGAVVYFLRKLIWTVPDFTAEPYYGRLRHLHERIEAEGRFVTHPTRVLVEARKPDRRS</sequence>
<dbReference type="InterPro" id="IPR029063">
    <property type="entry name" value="SAM-dependent_MTases_sf"/>
</dbReference>
<dbReference type="InterPro" id="IPR013216">
    <property type="entry name" value="Methyltransf_11"/>
</dbReference>
<dbReference type="PANTHER" id="PTHR43460:SF1">
    <property type="entry name" value="METHYLTRANSFERASE TYPE 11 DOMAIN-CONTAINING PROTEIN"/>
    <property type="match status" value="1"/>
</dbReference>
<evidence type="ECO:0000313" key="3">
    <source>
        <dbReference type="Proteomes" id="UP000467236"/>
    </source>
</evidence>
<evidence type="ECO:0000259" key="1">
    <source>
        <dbReference type="Pfam" id="PF08241"/>
    </source>
</evidence>
<dbReference type="InterPro" id="IPR052939">
    <property type="entry name" value="23S_rRNA_MeTrnsfrase_RlmA"/>
</dbReference>